<name>A0ABT7ENB6_9GAMM</name>
<evidence type="ECO:0000256" key="6">
    <source>
        <dbReference type="ARBA" id="ARBA00022519"/>
    </source>
</evidence>
<evidence type="ECO:0000256" key="5">
    <source>
        <dbReference type="ARBA" id="ARBA00022475"/>
    </source>
</evidence>
<evidence type="ECO:0000256" key="13">
    <source>
        <dbReference type="ARBA" id="ARBA00029511"/>
    </source>
</evidence>
<protein>
    <recommendedName>
        <fullName evidence="13 15">3-deoxy-D-manno-octulosonic acid kinase</fullName>
        <shortName evidence="15">Kdo kinase</shortName>
        <ecNumber evidence="4 15">2.7.1.166</ecNumber>
    </recommendedName>
</protein>
<keyword evidence="12 15" id="KW-0472">Membrane</keyword>
<evidence type="ECO:0000256" key="10">
    <source>
        <dbReference type="ARBA" id="ARBA00022840"/>
    </source>
</evidence>
<comment type="subcellular location">
    <subcellularLocation>
        <location evidence="1 15">Cell inner membrane</location>
        <topology evidence="1 15">Peripheral membrane protein</topology>
        <orientation evidence="1 15">Cytoplasmic side</orientation>
    </subcellularLocation>
</comment>
<dbReference type="HAMAP" id="MF_00521">
    <property type="entry name" value="KDO_kinase"/>
    <property type="match status" value="1"/>
</dbReference>
<evidence type="ECO:0000256" key="3">
    <source>
        <dbReference type="ARBA" id="ARBA00010327"/>
    </source>
</evidence>
<keyword evidence="5 15" id="KW-1003">Cell membrane</keyword>
<keyword evidence="6 15" id="KW-0997">Cell inner membrane</keyword>
<comment type="pathway">
    <text evidence="2 15">Bacterial outer membrane biogenesis; LPS core biosynthesis.</text>
</comment>
<organism evidence="16 17">
    <name type="scientific">Pseudoalteromonas obscura</name>
    <dbReference type="NCBI Taxonomy" id="3048491"/>
    <lineage>
        <taxon>Bacteria</taxon>
        <taxon>Pseudomonadati</taxon>
        <taxon>Pseudomonadota</taxon>
        <taxon>Gammaproteobacteria</taxon>
        <taxon>Alteromonadales</taxon>
        <taxon>Pseudoalteromonadaceae</taxon>
        <taxon>Pseudoalteromonas</taxon>
    </lineage>
</organism>
<evidence type="ECO:0000256" key="9">
    <source>
        <dbReference type="ARBA" id="ARBA00022777"/>
    </source>
</evidence>
<evidence type="ECO:0000256" key="11">
    <source>
        <dbReference type="ARBA" id="ARBA00022985"/>
    </source>
</evidence>
<evidence type="ECO:0000256" key="1">
    <source>
        <dbReference type="ARBA" id="ARBA00004515"/>
    </source>
</evidence>
<evidence type="ECO:0000256" key="7">
    <source>
        <dbReference type="ARBA" id="ARBA00022679"/>
    </source>
</evidence>
<comment type="catalytic activity">
    <reaction evidence="14 15">
        <text>an alpha-Kdo-(2-&gt;6)-lipid IVA + ATP = a 4-O-phospho-alpha-Kdo-(2-&gt;6)-lipid IVA + ADP + H(+)</text>
        <dbReference type="Rhea" id="RHEA:74271"/>
        <dbReference type="ChEBI" id="CHEBI:15378"/>
        <dbReference type="ChEBI" id="CHEBI:30616"/>
        <dbReference type="ChEBI" id="CHEBI:176428"/>
        <dbReference type="ChEBI" id="CHEBI:193140"/>
        <dbReference type="ChEBI" id="CHEBI:456216"/>
        <dbReference type="EC" id="2.7.1.166"/>
    </reaction>
</comment>
<accession>A0ABT7ENB6</accession>
<dbReference type="Pfam" id="PF06293">
    <property type="entry name" value="Kdo"/>
    <property type="match status" value="1"/>
</dbReference>
<evidence type="ECO:0000256" key="15">
    <source>
        <dbReference type="HAMAP-Rule" id="MF_00521"/>
    </source>
</evidence>
<evidence type="ECO:0000256" key="4">
    <source>
        <dbReference type="ARBA" id="ARBA00011988"/>
    </source>
</evidence>
<dbReference type="EC" id="2.7.1.166" evidence="4 15"/>
<feature type="active site" evidence="15">
    <location>
        <position position="168"/>
    </location>
</feature>
<evidence type="ECO:0000256" key="14">
    <source>
        <dbReference type="ARBA" id="ARBA00034417"/>
    </source>
</evidence>
<evidence type="ECO:0000256" key="12">
    <source>
        <dbReference type="ARBA" id="ARBA00023136"/>
    </source>
</evidence>
<dbReference type="GO" id="GO:0016301">
    <property type="term" value="F:kinase activity"/>
    <property type="evidence" value="ECO:0007669"/>
    <property type="project" value="UniProtKB-KW"/>
</dbReference>
<dbReference type="InterPro" id="IPR011009">
    <property type="entry name" value="Kinase-like_dom_sf"/>
</dbReference>
<gene>
    <name evidence="15" type="primary">kdkA</name>
    <name evidence="16" type="ORF">QNM18_15935</name>
</gene>
<keyword evidence="10 15" id="KW-0067">ATP-binding</keyword>
<comment type="similarity">
    <text evidence="3 15">Belongs to the protein kinase superfamily. KdkA/RfaP family.</text>
</comment>
<dbReference type="Gene3D" id="1.10.510.10">
    <property type="entry name" value="Transferase(Phosphotransferase) domain 1"/>
    <property type="match status" value="1"/>
</dbReference>
<keyword evidence="11 15" id="KW-0448">Lipopolysaccharide biosynthesis</keyword>
<comment type="function">
    <text evidence="15">Catalyzes the ATP-dependent phosphorylation of the 3-deoxy-D-manno-octulosonic acid (Kdo) residue in Kdo-lipid IV(A) at the 4-OH position.</text>
</comment>
<evidence type="ECO:0000313" key="17">
    <source>
        <dbReference type="Proteomes" id="UP001231915"/>
    </source>
</evidence>
<evidence type="ECO:0000256" key="8">
    <source>
        <dbReference type="ARBA" id="ARBA00022741"/>
    </source>
</evidence>
<dbReference type="EMBL" id="JASJUT010000006">
    <property type="protein sequence ID" value="MDK2596541.1"/>
    <property type="molecule type" value="Genomic_DNA"/>
</dbReference>
<proteinExistence type="inferred from homology"/>
<dbReference type="SUPFAM" id="SSF56112">
    <property type="entry name" value="Protein kinase-like (PK-like)"/>
    <property type="match status" value="1"/>
</dbReference>
<keyword evidence="9 15" id="KW-0418">Kinase</keyword>
<dbReference type="Proteomes" id="UP001231915">
    <property type="component" value="Unassembled WGS sequence"/>
</dbReference>
<evidence type="ECO:0000313" key="16">
    <source>
        <dbReference type="EMBL" id="MDK2596541.1"/>
    </source>
</evidence>
<keyword evidence="8 15" id="KW-0547">Nucleotide-binding</keyword>
<comment type="caution">
    <text evidence="16">The sequence shown here is derived from an EMBL/GenBank/DDBJ whole genome shotgun (WGS) entry which is preliminary data.</text>
</comment>
<keyword evidence="17" id="KW-1185">Reference proteome</keyword>
<keyword evidence="7 15" id="KW-0808">Transferase</keyword>
<dbReference type="RefSeq" id="WP_284137764.1">
    <property type="nucleotide sequence ID" value="NZ_JASJUT010000006.1"/>
</dbReference>
<dbReference type="NCBIfam" id="NF002475">
    <property type="entry name" value="PRK01723.1"/>
    <property type="match status" value="1"/>
</dbReference>
<sequence length="241" mass="28258">MLKIEHTNNSYILQPQDCAMKITHNWFRVEYWRQKEAIITSKQGRAPAWFIEYQENQIGVLKHYWRGGLIGRVLSDQYLFVGLTHTRVYKEFKLLTELKTLNLPVPAPIAAYVETHFGIYRADILTEAISGAKSLCEVLRQRVADNVELQAIGRTIAEFHNNGVYHDDLNINNVLFDKQGVVHLIDFDKGDIREQETTWQQANIDRLERSFKKEASKWPAFFFEKRHWQTLHNAYKAHLNS</sequence>
<evidence type="ECO:0000256" key="2">
    <source>
        <dbReference type="ARBA" id="ARBA00004713"/>
    </source>
</evidence>
<reference evidence="16 17" key="1">
    <citation type="submission" date="2023-05" db="EMBL/GenBank/DDBJ databases">
        <title>Pseudoalteromonas ardens sp. nov., Pseudoalteromonas obscura sp. nov., and Pseudoalteromonas umbrosa sp. nov., isolated from the coral Montipora capitata.</title>
        <authorList>
            <person name="Thomas E.M."/>
            <person name="Smith E.M."/>
            <person name="Papke E."/>
            <person name="Shlafstein M.D."/>
            <person name="Oline D.K."/>
            <person name="Videau P."/>
            <person name="Saw J.H."/>
            <person name="Strangman W.K."/>
            <person name="Ushijima B."/>
        </authorList>
    </citation>
    <scope>NUCLEOTIDE SEQUENCE [LARGE SCALE GENOMIC DNA]</scope>
    <source>
        <strain evidence="16 17">P94</strain>
    </source>
</reference>
<dbReference type="InterPro" id="IPR022826">
    <property type="entry name" value="KDO_kinase"/>
</dbReference>